<dbReference type="HOGENOM" id="CLU_067338_2_0_9"/>
<dbReference type="PIRSF" id="PIRSF021383">
    <property type="entry name" value="YunB"/>
    <property type="match status" value="1"/>
</dbReference>
<dbReference type="NCBIfam" id="TIGR02832">
    <property type="entry name" value="spo_yunB"/>
    <property type="match status" value="1"/>
</dbReference>
<dbReference type="OrthoDB" id="1649278at2"/>
<evidence type="ECO:0000256" key="1">
    <source>
        <dbReference type="SAM" id="Phobius"/>
    </source>
</evidence>
<dbReference type="RefSeq" id="WP_010076940.1">
    <property type="nucleotide sequence ID" value="NC_014393.1"/>
</dbReference>
<dbReference type="Proteomes" id="UP000002730">
    <property type="component" value="Chromosome"/>
</dbReference>
<dbReference type="Pfam" id="PF09560">
    <property type="entry name" value="Spore_YunB"/>
    <property type="match status" value="1"/>
</dbReference>
<sequence>MFEINYKLRNFIRKITINGPRRKKNYKNFFLIIIIVIVVVFLYQMFSIFDNIVVPNMLSVAEYEMKTKTVDVINEVILEECSESFKYDEVINIDKDKNDNIVMLKADTIKLNKIAVSVSLKAQDKIKELGAIGVSVPLGYVTQNSFVSNYGPNIKIKMKPIGSVETKYISEFESAGINQTRHKIYVETVSNIQVILLSSHKEIEVKHIIPISETIIVGKIPDTSIDLNLNKDIN</sequence>
<feature type="transmembrane region" description="Helical" evidence="1">
    <location>
        <begin position="29"/>
        <end position="49"/>
    </location>
</feature>
<dbReference type="eggNOG" id="ENOG5031XUS">
    <property type="taxonomic scope" value="Bacteria"/>
</dbReference>
<accession>D9SMX6</accession>
<keyword evidence="1" id="KW-0472">Membrane</keyword>
<dbReference type="KEGG" id="ccb:Clocel_2099"/>
<dbReference type="InterPro" id="IPR014197">
    <property type="entry name" value="Sporulation_prot_YunB"/>
</dbReference>
<gene>
    <name evidence="2" type="ordered locus">Clocel_2099</name>
</gene>
<evidence type="ECO:0000313" key="2">
    <source>
        <dbReference type="EMBL" id="ADL51842.1"/>
    </source>
</evidence>
<dbReference type="EMBL" id="CP002160">
    <property type="protein sequence ID" value="ADL51842.1"/>
    <property type="molecule type" value="Genomic_DNA"/>
</dbReference>
<dbReference type="STRING" id="573061.Clocel_2099"/>
<protein>
    <submittedName>
        <fullName evidence="2">Sporulation protein YunB</fullName>
    </submittedName>
</protein>
<name>D9SMX6_CLOC7</name>
<proteinExistence type="predicted"/>
<dbReference type="AlphaFoldDB" id="D9SMX6"/>
<reference evidence="2 3" key="1">
    <citation type="submission" date="2010-08" db="EMBL/GenBank/DDBJ databases">
        <title>Complete sequence of Clostridium cellulovorans 743B.</title>
        <authorList>
            <consortium name="US DOE Joint Genome Institute"/>
            <person name="Lucas S."/>
            <person name="Copeland A."/>
            <person name="Lapidus A."/>
            <person name="Cheng J.-F."/>
            <person name="Bruce D."/>
            <person name="Goodwin L."/>
            <person name="Pitluck S."/>
            <person name="Chertkov O."/>
            <person name="Detter J.C."/>
            <person name="Han C."/>
            <person name="Tapia R."/>
            <person name="Land M."/>
            <person name="Hauser L."/>
            <person name="Chang Y.-J."/>
            <person name="Jeffries C."/>
            <person name="Kyrpides N."/>
            <person name="Ivanova N."/>
            <person name="Mikhailova N."/>
            <person name="Hemme C.L."/>
            <person name="Woyke T."/>
        </authorList>
    </citation>
    <scope>NUCLEOTIDE SEQUENCE [LARGE SCALE GENOMIC DNA]</scope>
    <source>
        <strain evidence="3">ATCC 35296 / DSM 3052 / OCM 3 / 743B</strain>
    </source>
</reference>
<keyword evidence="3" id="KW-1185">Reference proteome</keyword>
<evidence type="ECO:0000313" key="3">
    <source>
        <dbReference type="Proteomes" id="UP000002730"/>
    </source>
</evidence>
<keyword evidence="1" id="KW-1133">Transmembrane helix</keyword>
<keyword evidence="1" id="KW-0812">Transmembrane</keyword>
<organism evidence="2 3">
    <name type="scientific">Clostridium cellulovorans (strain ATCC 35296 / DSM 3052 / OCM 3 / 743B)</name>
    <dbReference type="NCBI Taxonomy" id="573061"/>
    <lineage>
        <taxon>Bacteria</taxon>
        <taxon>Bacillati</taxon>
        <taxon>Bacillota</taxon>
        <taxon>Clostridia</taxon>
        <taxon>Eubacteriales</taxon>
        <taxon>Clostridiaceae</taxon>
        <taxon>Clostridium</taxon>
    </lineage>
</organism>